<dbReference type="Gramene" id="OMO68556">
    <property type="protein sequence ID" value="OMO68556"/>
    <property type="gene ID" value="CCACVL1_19905"/>
</dbReference>
<feature type="region of interest" description="Disordered" evidence="1">
    <location>
        <begin position="1"/>
        <end position="21"/>
    </location>
</feature>
<organism evidence="2 3">
    <name type="scientific">Corchorus capsularis</name>
    <name type="common">Jute</name>
    <dbReference type="NCBI Taxonomy" id="210143"/>
    <lineage>
        <taxon>Eukaryota</taxon>
        <taxon>Viridiplantae</taxon>
        <taxon>Streptophyta</taxon>
        <taxon>Embryophyta</taxon>
        <taxon>Tracheophyta</taxon>
        <taxon>Spermatophyta</taxon>
        <taxon>Magnoliopsida</taxon>
        <taxon>eudicotyledons</taxon>
        <taxon>Gunneridae</taxon>
        <taxon>Pentapetalae</taxon>
        <taxon>rosids</taxon>
        <taxon>malvids</taxon>
        <taxon>Malvales</taxon>
        <taxon>Malvaceae</taxon>
        <taxon>Grewioideae</taxon>
        <taxon>Apeibeae</taxon>
        <taxon>Corchorus</taxon>
    </lineage>
</organism>
<dbReference type="Proteomes" id="UP000188268">
    <property type="component" value="Unassembled WGS sequence"/>
</dbReference>
<sequence>RVAAIAVDKNSETHHFNDAER</sequence>
<protein>
    <submittedName>
        <fullName evidence="2">Uncharacterized protein</fullName>
    </submittedName>
</protein>
<evidence type="ECO:0000313" key="2">
    <source>
        <dbReference type="EMBL" id="OMO68556.1"/>
    </source>
</evidence>
<evidence type="ECO:0000256" key="1">
    <source>
        <dbReference type="SAM" id="MobiDB-lite"/>
    </source>
</evidence>
<proteinExistence type="predicted"/>
<dbReference type="EMBL" id="AWWV01012188">
    <property type="protein sequence ID" value="OMO68556.1"/>
    <property type="molecule type" value="Genomic_DNA"/>
</dbReference>
<gene>
    <name evidence="2" type="ORF">CCACVL1_19905</name>
</gene>
<dbReference type="AlphaFoldDB" id="A0A1R3HE01"/>
<reference evidence="2 3" key="1">
    <citation type="submission" date="2013-09" db="EMBL/GenBank/DDBJ databases">
        <title>Corchorus capsularis genome sequencing.</title>
        <authorList>
            <person name="Alam M."/>
            <person name="Haque M.S."/>
            <person name="Islam M.S."/>
            <person name="Emdad E.M."/>
            <person name="Islam M.M."/>
            <person name="Ahmed B."/>
            <person name="Halim A."/>
            <person name="Hossen Q.M.M."/>
            <person name="Hossain M.Z."/>
            <person name="Ahmed R."/>
            <person name="Khan M.M."/>
            <person name="Islam R."/>
            <person name="Rashid M.M."/>
            <person name="Khan S.A."/>
            <person name="Rahman M.S."/>
            <person name="Alam M."/>
        </authorList>
    </citation>
    <scope>NUCLEOTIDE SEQUENCE [LARGE SCALE GENOMIC DNA]</scope>
    <source>
        <strain evidence="3">cv. CVL-1</strain>
        <tissue evidence="2">Whole seedling</tissue>
    </source>
</reference>
<name>A0A1R3HE01_COCAP</name>
<accession>A0A1R3HE01</accession>
<feature type="non-terminal residue" evidence="2">
    <location>
        <position position="1"/>
    </location>
</feature>
<evidence type="ECO:0000313" key="3">
    <source>
        <dbReference type="Proteomes" id="UP000188268"/>
    </source>
</evidence>
<comment type="caution">
    <text evidence="2">The sequence shown here is derived from an EMBL/GenBank/DDBJ whole genome shotgun (WGS) entry which is preliminary data.</text>
</comment>
<feature type="compositionally biased region" description="Basic and acidic residues" evidence="1">
    <location>
        <begin position="9"/>
        <end position="21"/>
    </location>
</feature>
<keyword evidence="3" id="KW-1185">Reference proteome</keyword>